<reference evidence="7" key="3">
    <citation type="submission" date="2025-09" db="UniProtKB">
        <authorList>
            <consortium name="Ensembl"/>
        </authorList>
    </citation>
    <scope>IDENTIFICATION</scope>
</reference>
<organism evidence="7 8">
    <name type="scientific">Denticeps clupeoides</name>
    <name type="common">denticle herring</name>
    <dbReference type="NCBI Taxonomy" id="299321"/>
    <lineage>
        <taxon>Eukaryota</taxon>
        <taxon>Metazoa</taxon>
        <taxon>Chordata</taxon>
        <taxon>Craniata</taxon>
        <taxon>Vertebrata</taxon>
        <taxon>Euteleostomi</taxon>
        <taxon>Actinopterygii</taxon>
        <taxon>Neopterygii</taxon>
        <taxon>Teleostei</taxon>
        <taxon>Clupei</taxon>
        <taxon>Clupeiformes</taxon>
        <taxon>Denticipitoidei</taxon>
        <taxon>Denticipitidae</taxon>
        <taxon>Denticeps</taxon>
    </lineage>
</organism>
<evidence type="ECO:0000256" key="3">
    <source>
        <dbReference type="ARBA" id="ARBA00023159"/>
    </source>
</evidence>
<dbReference type="GO" id="GO:0005634">
    <property type="term" value="C:nucleus"/>
    <property type="evidence" value="ECO:0007669"/>
    <property type="project" value="UniProtKB-SubCell"/>
</dbReference>
<dbReference type="PANTHER" id="PTHR15405">
    <property type="entry name" value="PROLINE-RICH NUCLEAR RECEPTOR COACTIVATOR"/>
    <property type="match status" value="1"/>
</dbReference>
<evidence type="ECO:0000313" key="8">
    <source>
        <dbReference type="Proteomes" id="UP000694580"/>
    </source>
</evidence>
<dbReference type="AlphaFoldDB" id="A0AAY4B7R6"/>
<feature type="compositionally biased region" description="Pro residues" evidence="6">
    <location>
        <begin position="107"/>
        <end position="117"/>
    </location>
</feature>
<evidence type="ECO:0008006" key="9">
    <source>
        <dbReference type="Google" id="ProtNLM"/>
    </source>
</evidence>
<keyword evidence="8" id="KW-1185">Reference proteome</keyword>
<feature type="region of interest" description="Disordered" evidence="6">
    <location>
        <begin position="1"/>
        <end position="82"/>
    </location>
</feature>
<protein>
    <recommendedName>
        <fullName evidence="9">Proline-rich nuclear receptor coactivator 1</fullName>
    </recommendedName>
</protein>
<gene>
    <name evidence="7" type="primary">PNRC1</name>
</gene>
<proteinExistence type="predicted"/>
<feature type="compositionally biased region" description="Polar residues" evidence="6">
    <location>
        <begin position="22"/>
        <end position="31"/>
    </location>
</feature>
<evidence type="ECO:0000256" key="6">
    <source>
        <dbReference type="SAM" id="MobiDB-lite"/>
    </source>
</evidence>
<evidence type="ECO:0000256" key="1">
    <source>
        <dbReference type="ARBA" id="ARBA00004123"/>
    </source>
</evidence>
<dbReference type="InterPro" id="IPR028322">
    <property type="entry name" value="PNRC-like_rgn"/>
</dbReference>
<keyword evidence="3" id="KW-0010">Activator</keyword>
<dbReference type="Proteomes" id="UP000694580">
    <property type="component" value="Chromosome 14"/>
</dbReference>
<reference evidence="7 8" key="1">
    <citation type="submission" date="2020-06" db="EMBL/GenBank/DDBJ databases">
        <authorList>
            <consortium name="Wellcome Sanger Institute Data Sharing"/>
        </authorList>
    </citation>
    <scope>NUCLEOTIDE SEQUENCE [LARGE SCALE GENOMIC DNA]</scope>
</reference>
<evidence type="ECO:0000256" key="5">
    <source>
        <dbReference type="ARBA" id="ARBA00023242"/>
    </source>
</evidence>
<dbReference type="GeneTree" id="ENSGT00530000063881"/>
<feature type="region of interest" description="Disordered" evidence="6">
    <location>
        <begin position="103"/>
        <end position="132"/>
    </location>
</feature>
<keyword evidence="4" id="KW-0804">Transcription</keyword>
<dbReference type="InterPro" id="IPR026780">
    <property type="entry name" value="PNRC1/2"/>
</dbReference>
<keyword evidence="5" id="KW-0539">Nucleus</keyword>
<dbReference type="Ensembl" id="ENSDCDT00010017923.1">
    <property type="protein sequence ID" value="ENSDCDP00010016897.1"/>
    <property type="gene ID" value="ENSDCDG00010007764.1"/>
</dbReference>
<reference evidence="7" key="2">
    <citation type="submission" date="2025-08" db="UniProtKB">
        <authorList>
            <consortium name="Ensembl"/>
        </authorList>
    </citation>
    <scope>IDENTIFICATION</scope>
</reference>
<accession>A0AAY4B7R6</accession>
<keyword evidence="2" id="KW-0805">Transcription regulation</keyword>
<name>A0AAY4B7R6_9TELE</name>
<sequence>AGRAERIFQPSGLAVHSRHEQSAPNSTCSESQRNKHGSADGTAAPTRQRDNRRVQKPSTPAQPGRKEVKKPAGPADHAVAVSACRPEPSDCLIEAERAYAGAKFSEPPSPSVLPKPPSHWVGESVPEHSGDSRVQMTVHLKTLLNVQVGP</sequence>
<comment type="subcellular location">
    <subcellularLocation>
        <location evidence="1">Nucleus</location>
    </subcellularLocation>
</comment>
<dbReference type="Pfam" id="PF15365">
    <property type="entry name" value="PNRC"/>
    <property type="match status" value="1"/>
</dbReference>
<evidence type="ECO:0000256" key="2">
    <source>
        <dbReference type="ARBA" id="ARBA00023015"/>
    </source>
</evidence>
<evidence type="ECO:0000313" key="7">
    <source>
        <dbReference type="Ensembl" id="ENSDCDP00010016897.1"/>
    </source>
</evidence>
<dbReference type="GO" id="GO:0016071">
    <property type="term" value="P:mRNA metabolic process"/>
    <property type="evidence" value="ECO:0007669"/>
    <property type="project" value="UniProtKB-ARBA"/>
</dbReference>
<evidence type="ECO:0000256" key="4">
    <source>
        <dbReference type="ARBA" id="ARBA00023163"/>
    </source>
</evidence>